<dbReference type="AlphaFoldDB" id="M2N9K5"/>
<dbReference type="OrthoDB" id="1749473at2759"/>
<dbReference type="eggNOG" id="ENOG502S4CD">
    <property type="taxonomic scope" value="Eukaryota"/>
</dbReference>
<organism evidence="2 3">
    <name type="scientific">Baudoinia panamericana (strain UAMH 10762)</name>
    <name type="common">Angels' share fungus</name>
    <name type="synonym">Baudoinia compniacensis (strain UAMH 10762)</name>
    <dbReference type="NCBI Taxonomy" id="717646"/>
    <lineage>
        <taxon>Eukaryota</taxon>
        <taxon>Fungi</taxon>
        <taxon>Dikarya</taxon>
        <taxon>Ascomycota</taxon>
        <taxon>Pezizomycotina</taxon>
        <taxon>Dothideomycetes</taxon>
        <taxon>Dothideomycetidae</taxon>
        <taxon>Mycosphaerellales</taxon>
        <taxon>Teratosphaeriaceae</taxon>
        <taxon>Baudoinia</taxon>
    </lineage>
</organism>
<name>M2N9K5_BAUPA</name>
<feature type="region of interest" description="Disordered" evidence="1">
    <location>
        <begin position="601"/>
        <end position="755"/>
    </location>
</feature>
<dbReference type="GeneID" id="19109545"/>
<dbReference type="Proteomes" id="UP000011761">
    <property type="component" value="Unassembled WGS sequence"/>
</dbReference>
<dbReference type="KEGG" id="bcom:BAUCODRAFT_187889"/>
<feature type="compositionally biased region" description="Polar residues" evidence="1">
    <location>
        <begin position="377"/>
        <end position="389"/>
    </location>
</feature>
<evidence type="ECO:0000313" key="2">
    <source>
        <dbReference type="EMBL" id="EMD00874.1"/>
    </source>
</evidence>
<dbReference type="RefSeq" id="XP_007672058.1">
    <property type="nucleotide sequence ID" value="XM_007673868.1"/>
</dbReference>
<dbReference type="EMBL" id="KB445550">
    <property type="protein sequence ID" value="EMD00874.1"/>
    <property type="molecule type" value="Genomic_DNA"/>
</dbReference>
<sequence length="755" mass="81657">MSLSHLFSGPQVEKAWGHTESGLRLPIIMRSTTSNRRGDAKAWPSTIKGAISTDTSTPRSLRSSRSWSNLHTKHASAAYLRLSRGTHVRGSEGLPLFQAYMGAIIYGTLELGHSPSRVESKPLFNGVVASVTLLKKIFVLLPSGQLLQYAENGLSNRLPERTLQLGKQSGAFACDLMPGRYYVLQVSKAVDAHGIAIVDEATALLSKFGIHNLEPRHAASRLLLVMESPADMTAWMSAIRDCIDTFKEHRPKYAMKARGPTYESSNTGDQKDRVSLARLLSKTSTDVAGDLLSPKTEDDMASVTSFSETVFEEQLDHLMPRFPAVPSQAQRRVPQGRSQRSIDEASIGRGHSDGSRSNGHSSSSRSTQDSRSSLESATTTSPSSANVPSTAYEGLYSYATGRREAISYDATKQTPLPKRNINTAVDLHAPYPLALMPPVLDDYVTSRVTPTAPLLPSVTFNGESRERGEAAAGSRNNAFAIFSPTRRAAVDATCAPAIESRLLRPSPNAPCDSVESLALPLQGSLLSDVPECTGRDHRATIQSIIEGINGPELPEAPGNNEAWMWWMSAQKAGQAPDNKSTHRAQSAAAWDTFERSAYSSASTPSLQAQAKSSEVTTAPNPVAQPDARQARSLHSFQIPAARRGRRLKASNSAASLRSVETMPSLSEHDSGEETSSPPPPLAPRKKSPTFGLVALPSLARLRDDSPCKASEYDTSPPEFDPDFLPGLQGFEPPPTLPPWGPLPALPPKRERRSYL</sequence>
<protein>
    <recommendedName>
        <fullName evidence="4">PH domain-containing protein</fullName>
    </recommendedName>
</protein>
<feature type="region of interest" description="Disordered" evidence="1">
    <location>
        <begin position="322"/>
        <end position="389"/>
    </location>
</feature>
<accession>M2N9K5</accession>
<feature type="compositionally biased region" description="Polar residues" evidence="1">
    <location>
        <begin position="601"/>
        <end position="619"/>
    </location>
</feature>
<evidence type="ECO:0000256" key="1">
    <source>
        <dbReference type="SAM" id="MobiDB-lite"/>
    </source>
</evidence>
<dbReference type="HOGENOM" id="CLU_368799_0_0_1"/>
<gene>
    <name evidence="2" type="ORF">BAUCODRAFT_187889</name>
</gene>
<proteinExistence type="predicted"/>
<dbReference type="STRING" id="717646.M2N9K5"/>
<reference evidence="2 3" key="1">
    <citation type="journal article" date="2012" name="PLoS Pathog.">
        <title>Diverse lifestyles and strategies of plant pathogenesis encoded in the genomes of eighteen Dothideomycetes fungi.</title>
        <authorList>
            <person name="Ohm R.A."/>
            <person name="Feau N."/>
            <person name="Henrissat B."/>
            <person name="Schoch C.L."/>
            <person name="Horwitz B.A."/>
            <person name="Barry K.W."/>
            <person name="Condon B.J."/>
            <person name="Copeland A.C."/>
            <person name="Dhillon B."/>
            <person name="Glaser F."/>
            <person name="Hesse C.N."/>
            <person name="Kosti I."/>
            <person name="LaButti K."/>
            <person name="Lindquist E.A."/>
            <person name="Lucas S."/>
            <person name="Salamov A.A."/>
            <person name="Bradshaw R.E."/>
            <person name="Ciuffetti L."/>
            <person name="Hamelin R.C."/>
            <person name="Kema G.H.J."/>
            <person name="Lawrence C."/>
            <person name="Scott J.A."/>
            <person name="Spatafora J.W."/>
            <person name="Turgeon B.G."/>
            <person name="de Wit P.J.G.M."/>
            <person name="Zhong S."/>
            <person name="Goodwin S.B."/>
            <person name="Grigoriev I.V."/>
        </authorList>
    </citation>
    <scope>NUCLEOTIDE SEQUENCE [LARGE SCALE GENOMIC DNA]</scope>
    <source>
        <strain evidence="2 3">UAMH 10762</strain>
    </source>
</reference>
<evidence type="ECO:0008006" key="4">
    <source>
        <dbReference type="Google" id="ProtNLM"/>
    </source>
</evidence>
<keyword evidence="3" id="KW-1185">Reference proteome</keyword>
<feature type="compositionally biased region" description="Pro residues" evidence="1">
    <location>
        <begin position="731"/>
        <end position="746"/>
    </location>
</feature>
<feature type="compositionally biased region" description="Low complexity" evidence="1">
    <location>
        <begin position="355"/>
        <end position="376"/>
    </location>
</feature>
<evidence type="ECO:0000313" key="3">
    <source>
        <dbReference type="Proteomes" id="UP000011761"/>
    </source>
</evidence>